<dbReference type="InterPro" id="IPR029069">
    <property type="entry name" value="HotDog_dom_sf"/>
</dbReference>
<dbReference type="PROSITE" id="PS01328">
    <property type="entry name" value="4HBCOA_THIOESTERASE"/>
    <property type="match status" value="1"/>
</dbReference>
<dbReference type="InterPro" id="IPR050563">
    <property type="entry name" value="4-hydroxybenzoyl-CoA_TE"/>
</dbReference>
<proteinExistence type="inferred from homology"/>
<dbReference type="PANTHER" id="PTHR31793">
    <property type="entry name" value="4-HYDROXYBENZOYL-COA THIOESTERASE FAMILY MEMBER"/>
    <property type="match status" value="1"/>
</dbReference>
<dbReference type="Proteomes" id="UP000217507">
    <property type="component" value="Chromosome"/>
</dbReference>
<evidence type="ECO:0000256" key="2">
    <source>
        <dbReference type="ARBA" id="ARBA00022801"/>
    </source>
</evidence>
<dbReference type="Pfam" id="PF03061">
    <property type="entry name" value="4HBT"/>
    <property type="match status" value="1"/>
</dbReference>
<gene>
    <name evidence="4" type="ORF">NIES23_25000</name>
</gene>
<comment type="similarity">
    <text evidence="1">Belongs to the 4-hydroxybenzoyl-CoA thioesterase family.</text>
</comment>
<keyword evidence="2" id="KW-0378">Hydrolase</keyword>
<evidence type="ECO:0000313" key="4">
    <source>
        <dbReference type="EMBL" id="BAY69705.1"/>
    </source>
</evidence>
<dbReference type="InterPro" id="IPR006683">
    <property type="entry name" value="Thioestr_dom"/>
</dbReference>
<accession>A0A1Z4KL54</accession>
<dbReference type="EMBL" id="AP018216">
    <property type="protein sequence ID" value="BAY69705.1"/>
    <property type="molecule type" value="Genomic_DNA"/>
</dbReference>
<feature type="domain" description="Thioesterase" evidence="3">
    <location>
        <begin position="70"/>
        <end position="152"/>
    </location>
</feature>
<dbReference type="GO" id="GO:0047617">
    <property type="term" value="F:fatty acyl-CoA hydrolase activity"/>
    <property type="evidence" value="ECO:0007669"/>
    <property type="project" value="TreeGrafter"/>
</dbReference>
<dbReference type="SUPFAM" id="SSF54637">
    <property type="entry name" value="Thioesterase/thiol ester dehydrase-isomerase"/>
    <property type="match status" value="1"/>
</dbReference>
<evidence type="ECO:0000313" key="5">
    <source>
        <dbReference type="Proteomes" id="UP000217507"/>
    </source>
</evidence>
<evidence type="ECO:0000259" key="3">
    <source>
        <dbReference type="Pfam" id="PF03061"/>
    </source>
</evidence>
<name>A0A1Z4KL54_ANAVA</name>
<organism evidence="4 5">
    <name type="scientific">Trichormus variabilis NIES-23</name>
    <dbReference type="NCBI Taxonomy" id="1973479"/>
    <lineage>
        <taxon>Bacteria</taxon>
        <taxon>Bacillati</taxon>
        <taxon>Cyanobacteriota</taxon>
        <taxon>Cyanophyceae</taxon>
        <taxon>Nostocales</taxon>
        <taxon>Nostocaceae</taxon>
        <taxon>Trichormus</taxon>
    </lineage>
</organism>
<dbReference type="Gene3D" id="3.10.129.10">
    <property type="entry name" value="Hotdog Thioesterase"/>
    <property type="match status" value="1"/>
</dbReference>
<protein>
    <recommendedName>
        <fullName evidence="3">Thioesterase domain-containing protein</fullName>
    </recommendedName>
</protein>
<dbReference type="InterPro" id="IPR008272">
    <property type="entry name" value="HB-CoA_thioesterase_AS"/>
</dbReference>
<evidence type="ECO:0000256" key="1">
    <source>
        <dbReference type="ARBA" id="ARBA00005953"/>
    </source>
</evidence>
<dbReference type="AlphaFoldDB" id="A0A1Z4KL54"/>
<dbReference type="CDD" id="cd00586">
    <property type="entry name" value="4HBT"/>
    <property type="match status" value="1"/>
</dbReference>
<sequence>MNKFYNATLFYVIPDLEKLKLLKNKKMSDEQSNQAQLPPTNAIQVSSLRQFDSWFEYPVRVHPHHTDYAGIVWHGTYLTWMEEARVECLRSIGIEFADLVALGCDLPVVELSIRYHRSVQLGMAVVVKARMIDVTGVRINWDYAIVSTDGQQLFVTAKVTLVALDRDRGKIMRQLPSNVKDALAKVSALHNN</sequence>
<reference evidence="4 5" key="1">
    <citation type="submission" date="2017-06" db="EMBL/GenBank/DDBJ databases">
        <title>Genome sequencing of cyanobaciteial culture collection at National Institute for Environmental Studies (NIES).</title>
        <authorList>
            <person name="Hirose Y."/>
            <person name="Shimura Y."/>
            <person name="Fujisawa T."/>
            <person name="Nakamura Y."/>
            <person name="Kawachi M."/>
        </authorList>
    </citation>
    <scope>NUCLEOTIDE SEQUENCE [LARGE SCALE GENOMIC DNA]</scope>
    <source>
        <strain evidence="4 5">NIES-23</strain>
    </source>
</reference>
<dbReference type="PANTHER" id="PTHR31793:SF37">
    <property type="entry name" value="ACYL-COA THIOESTER HYDROLASE YBGC"/>
    <property type="match status" value="1"/>
</dbReference>